<dbReference type="OMA" id="CILWICK"/>
<evidence type="ECO:0000256" key="2">
    <source>
        <dbReference type="ARBA" id="ARBA00022475"/>
    </source>
</evidence>
<evidence type="ECO:0000259" key="8">
    <source>
        <dbReference type="Pfam" id="PF02687"/>
    </source>
</evidence>
<feature type="compositionally biased region" description="Basic residues" evidence="6">
    <location>
        <begin position="120"/>
        <end position="134"/>
    </location>
</feature>
<organism evidence="9 10">
    <name type="scientific">Porphyridium purpureum</name>
    <name type="common">Red alga</name>
    <name type="synonym">Porphyridium cruentum</name>
    <dbReference type="NCBI Taxonomy" id="35688"/>
    <lineage>
        <taxon>Eukaryota</taxon>
        <taxon>Rhodophyta</taxon>
        <taxon>Bangiophyceae</taxon>
        <taxon>Porphyridiales</taxon>
        <taxon>Porphyridiaceae</taxon>
        <taxon>Porphyridium</taxon>
    </lineage>
</organism>
<evidence type="ECO:0000313" key="9">
    <source>
        <dbReference type="EMBL" id="KAA8497991.1"/>
    </source>
</evidence>
<name>A0A5J4Z2C7_PORPP</name>
<keyword evidence="3 7" id="KW-0812">Transmembrane</keyword>
<feature type="transmembrane region" description="Helical" evidence="7">
    <location>
        <begin position="160"/>
        <end position="184"/>
    </location>
</feature>
<accession>A0A5J4Z2C7</accession>
<feature type="transmembrane region" description="Helical" evidence="7">
    <location>
        <begin position="854"/>
        <end position="872"/>
    </location>
</feature>
<keyword evidence="4 7" id="KW-1133">Transmembrane helix</keyword>
<evidence type="ECO:0000256" key="6">
    <source>
        <dbReference type="SAM" id="MobiDB-lite"/>
    </source>
</evidence>
<feature type="region of interest" description="Disordered" evidence="6">
    <location>
        <begin position="1"/>
        <end position="85"/>
    </location>
</feature>
<evidence type="ECO:0000256" key="1">
    <source>
        <dbReference type="ARBA" id="ARBA00004651"/>
    </source>
</evidence>
<evidence type="ECO:0000256" key="7">
    <source>
        <dbReference type="SAM" id="Phobius"/>
    </source>
</evidence>
<gene>
    <name evidence="9" type="ORF">FVE85_5576</name>
</gene>
<evidence type="ECO:0000256" key="3">
    <source>
        <dbReference type="ARBA" id="ARBA00022692"/>
    </source>
</evidence>
<feature type="transmembrane region" description="Helical" evidence="7">
    <location>
        <begin position="921"/>
        <end position="939"/>
    </location>
</feature>
<keyword evidence="5 7" id="KW-0472">Membrane</keyword>
<evidence type="ECO:0000256" key="4">
    <source>
        <dbReference type="ARBA" id="ARBA00022989"/>
    </source>
</evidence>
<dbReference type="PANTHER" id="PTHR32522:SF5">
    <property type="entry name" value="ABC3 TRANSPORTER PERMEASE PROTEIN DOMAIN-CONTAINING PROTEIN"/>
    <property type="match status" value="1"/>
</dbReference>
<dbReference type="OrthoDB" id="312032at2759"/>
<sequence length="1413" mass="153072">MQMSRVEDGAVQSGATTCSVAARPGARERKMHSPPQSVRDNAQHAAAAEGVDDTSRRSSSHTSSADEGARSSLEERGLKAAEMARREYASQEEIASAADDASSTACFRKGAPGQGCWPPGRRKHSPQRRAKPPKARSGWMAARFNVGYVLGDTRIRLLDALLNVLVVLLVVTFVAVVDVVIGYVPALFVRFAEKEAGESDILLAFSPAKYDVLMNTRTTMSADVKVRGTGEDGGGGALLMNYLRLEEALAAESSLKTAPRWLARGVVRDASGKADLNVSVNLLVYDDSRESSARIGRSWQPRALGKLEAHASQSILESLGVRENTGERVLLQVNLRDLLQVAGFDDARNLLAAVLDVLDITPGANISIPIPGGDLLLPALILTGSAVGAFGAVNGVSSIPLSDFVDTPEFLAFFGAEPILTPSFSSPLAPAAFSLRQEGQDLSSNISDVIAPELPVQDELTVIQSDLSLSEAAQLLLQNSSISLANQTLDIPISSLELFFVALWSELDWSLSTEVTIVDQVTEPGGKWPSRLGNVLALEARNVIEAVVDMANKWLLKSVQAEPQATGFGAKNTQTQLSAIANLIFAQAINRALVDFLKSLNVFALVPLVGVQDRERLAAYLGGEDALTRRFALQTNRISELLGVDFPVDVFAPVMEVVGGGLILLDYLGAIFLIILILIAFLGGVLIFSLAQSEMAERTYEFGMLRALGLRFHDLLAIMVLRGLRSALIGFAIGLALACVALIIVNAVFSDITSFALSVALPVSTVIFAVLVGLFVPLAANILPARRALGKSLKDALDVSKNASDNGPTVKFRRLENIGINWWLFVTGAFLLISGVVFYYVLPSSFIDEDFRTFFIVINLSLILMLLGLSFISQLGQVWIQRALLWILIPPFKLARTHDDRKLRPLVARQLKAHLGRNKNAALMVTVGVAFIIFGGATIQQQVSNVRNSTYESYGSDVFVRVLDDFTDSQGLSLANVHTFLEREKAEGYVASFSFLRGPLSVKLVSSPSESLAVKDMKIYGIDNELFDTIREDLSVLSKRAELDPSSGRTVGFTNTEEVLLNPSAGVVSAHYGSRGAYPTLESLYSMTSAVDYPLRLRFPDTVLRNQTLAYSESTYYEPVHLVLSAAGNSLLSFDPNMPIKLGIRTSENSFDFAARPVVMYSTLAGFAYSSYESTFRSSELLAREADFLNLYRLAYNISSDGEKNEMAGGPVLSNGTGKATLLDDGLDNFERIFISIRGDQDIVKASRRVANGLRAIIPENTDIVNVHEALESSQSVADGLIILLTVISAMSVILCFISLWFTFQSNGKEDQMMFAVLRSMGMTVPELRRLFILESLAVVLYALIMGTLSGVVVSVTLALQDMVVNESRFKMFFPVISYAVMLSLDLLAAVLAPVLIVRGLTKRPVAGILRSV</sequence>
<feature type="transmembrane region" description="Helical" evidence="7">
    <location>
        <begin position="1281"/>
        <end position="1304"/>
    </location>
</feature>
<keyword evidence="2" id="KW-1003">Cell membrane</keyword>
<protein>
    <recommendedName>
        <fullName evidence="8">ABC3 transporter permease C-terminal domain-containing protein</fullName>
    </recommendedName>
</protein>
<dbReference type="Proteomes" id="UP000324585">
    <property type="component" value="Unassembled WGS sequence"/>
</dbReference>
<feature type="domain" description="ABC3 transporter permease C-terminal" evidence="8">
    <location>
        <begin position="1287"/>
        <end position="1405"/>
    </location>
</feature>
<feature type="compositionally biased region" description="Basic and acidic residues" evidence="6">
    <location>
        <begin position="67"/>
        <end position="85"/>
    </location>
</feature>
<feature type="transmembrane region" description="Helical" evidence="7">
    <location>
        <begin position="1331"/>
        <end position="1360"/>
    </location>
</feature>
<feature type="domain" description="ABC3 transporter permease C-terminal" evidence="8">
    <location>
        <begin position="674"/>
        <end position="792"/>
    </location>
</feature>
<dbReference type="Pfam" id="PF02687">
    <property type="entry name" value="FtsX"/>
    <property type="match status" value="2"/>
</dbReference>
<keyword evidence="10" id="KW-1185">Reference proteome</keyword>
<dbReference type="EMBL" id="VRMN01000001">
    <property type="protein sequence ID" value="KAA8497991.1"/>
    <property type="molecule type" value="Genomic_DNA"/>
</dbReference>
<reference evidence="10" key="1">
    <citation type="journal article" date="2019" name="Nat. Commun.">
        <title>Expansion of phycobilisome linker gene families in mesophilic red algae.</title>
        <authorList>
            <person name="Lee J."/>
            <person name="Kim D."/>
            <person name="Bhattacharya D."/>
            <person name="Yoon H.S."/>
        </authorList>
    </citation>
    <scope>NUCLEOTIDE SEQUENCE [LARGE SCALE GENOMIC DNA]</scope>
    <source>
        <strain evidence="10">CCMP 1328</strain>
    </source>
</reference>
<feature type="region of interest" description="Disordered" evidence="6">
    <location>
        <begin position="109"/>
        <end position="136"/>
    </location>
</feature>
<dbReference type="PANTHER" id="PTHR32522">
    <property type="match status" value="1"/>
</dbReference>
<proteinExistence type="predicted"/>
<comment type="subcellular location">
    <subcellularLocation>
        <location evidence="1">Cell membrane</location>
        <topology evidence="1">Multi-pass membrane protein</topology>
    </subcellularLocation>
</comment>
<comment type="caution">
    <text evidence="9">The sequence shown here is derived from an EMBL/GenBank/DDBJ whole genome shotgun (WGS) entry which is preliminary data.</text>
</comment>
<evidence type="ECO:0000256" key="5">
    <source>
        <dbReference type="ARBA" id="ARBA00023136"/>
    </source>
</evidence>
<feature type="transmembrane region" description="Helical" evidence="7">
    <location>
        <begin position="667"/>
        <end position="691"/>
    </location>
</feature>
<feature type="transmembrane region" description="Helical" evidence="7">
    <location>
        <begin position="756"/>
        <end position="780"/>
    </location>
</feature>
<dbReference type="InterPro" id="IPR003838">
    <property type="entry name" value="ABC3_permease_C"/>
</dbReference>
<feature type="transmembrane region" description="Helical" evidence="7">
    <location>
        <begin position="727"/>
        <end position="749"/>
    </location>
</feature>
<feature type="transmembrane region" description="Helical" evidence="7">
    <location>
        <begin position="822"/>
        <end position="842"/>
    </location>
</feature>
<feature type="transmembrane region" description="Helical" evidence="7">
    <location>
        <begin position="1372"/>
        <end position="1398"/>
    </location>
</feature>
<dbReference type="GO" id="GO:0005886">
    <property type="term" value="C:plasma membrane"/>
    <property type="evidence" value="ECO:0007669"/>
    <property type="project" value="UniProtKB-SubCell"/>
</dbReference>
<evidence type="ECO:0000313" key="10">
    <source>
        <dbReference type="Proteomes" id="UP000324585"/>
    </source>
</evidence>